<dbReference type="Pfam" id="PF00249">
    <property type="entry name" value="Myb_DNA-binding"/>
    <property type="match status" value="1"/>
</dbReference>
<evidence type="ECO:0000256" key="5">
    <source>
        <dbReference type="ARBA" id="ARBA00023242"/>
    </source>
</evidence>
<accession>A0A8T2T1B1</accession>
<reference evidence="10" key="1">
    <citation type="submission" date="2021-08" db="EMBL/GenBank/DDBJ databases">
        <title>WGS assembly of Ceratopteris richardii.</title>
        <authorList>
            <person name="Marchant D.B."/>
            <person name="Chen G."/>
            <person name="Jenkins J."/>
            <person name="Shu S."/>
            <person name="Leebens-Mack J."/>
            <person name="Grimwood J."/>
            <person name="Schmutz J."/>
            <person name="Soltis P."/>
            <person name="Soltis D."/>
            <person name="Chen Z.-H."/>
        </authorList>
    </citation>
    <scope>NUCLEOTIDE SEQUENCE</scope>
    <source>
        <strain evidence="10">Whitten #5841</strain>
        <tissue evidence="10">Leaf</tissue>
    </source>
</reference>
<evidence type="ECO:0000313" key="10">
    <source>
        <dbReference type="EMBL" id="KAH7388168.1"/>
    </source>
</evidence>
<feature type="compositionally biased region" description="Polar residues" evidence="7">
    <location>
        <begin position="413"/>
        <end position="431"/>
    </location>
</feature>
<feature type="domain" description="Response regulatory" evidence="8">
    <location>
        <begin position="30"/>
        <end position="143"/>
    </location>
</feature>
<organism evidence="10 11">
    <name type="scientific">Ceratopteris richardii</name>
    <name type="common">Triangle waterfern</name>
    <dbReference type="NCBI Taxonomy" id="49495"/>
    <lineage>
        <taxon>Eukaryota</taxon>
        <taxon>Viridiplantae</taxon>
        <taxon>Streptophyta</taxon>
        <taxon>Embryophyta</taxon>
        <taxon>Tracheophyta</taxon>
        <taxon>Polypodiopsida</taxon>
        <taxon>Polypodiidae</taxon>
        <taxon>Polypodiales</taxon>
        <taxon>Pteridineae</taxon>
        <taxon>Pteridaceae</taxon>
        <taxon>Parkerioideae</taxon>
        <taxon>Ceratopteris</taxon>
    </lineage>
</organism>
<keyword evidence="5" id="KW-0539">Nucleus</keyword>
<dbReference type="InterPro" id="IPR017930">
    <property type="entry name" value="Myb_dom"/>
</dbReference>
<dbReference type="SUPFAM" id="SSF52172">
    <property type="entry name" value="CheY-like"/>
    <property type="match status" value="1"/>
</dbReference>
<dbReference type="Gene3D" id="3.40.50.2300">
    <property type="match status" value="1"/>
</dbReference>
<dbReference type="PANTHER" id="PTHR31312">
    <property type="entry name" value="TRANSCRIPTION ACTIVATOR GLK1"/>
    <property type="match status" value="1"/>
</dbReference>
<evidence type="ECO:0000256" key="2">
    <source>
        <dbReference type="ARBA" id="ARBA00023015"/>
    </source>
</evidence>
<dbReference type="AlphaFoldDB" id="A0A8T2T1B1"/>
<dbReference type="InterPro" id="IPR011006">
    <property type="entry name" value="CheY-like_superfamily"/>
</dbReference>
<keyword evidence="2" id="KW-0805">Transcription regulation</keyword>
<keyword evidence="3" id="KW-0238">DNA-binding</keyword>
<dbReference type="Proteomes" id="UP000825935">
    <property type="component" value="Chromosome 16"/>
</dbReference>
<evidence type="ECO:0000256" key="6">
    <source>
        <dbReference type="PROSITE-ProRule" id="PRU00169"/>
    </source>
</evidence>
<dbReference type="GO" id="GO:0005634">
    <property type="term" value="C:nucleus"/>
    <property type="evidence" value="ECO:0007669"/>
    <property type="project" value="UniProtKB-SubCell"/>
</dbReference>
<evidence type="ECO:0000313" key="11">
    <source>
        <dbReference type="Proteomes" id="UP000825935"/>
    </source>
</evidence>
<evidence type="ECO:0000259" key="8">
    <source>
        <dbReference type="PROSITE" id="PS50110"/>
    </source>
</evidence>
<dbReference type="PROSITE" id="PS50110">
    <property type="entry name" value="RESPONSE_REGULATORY"/>
    <property type="match status" value="1"/>
</dbReference>
<dbReference type="Gene3D" id="1.10.10.60">
    <property type="entry name" value="Homeodomain-like"/>
    <property type="match status" value="1"/>
</dbReference>
<evidence type="ECO:0000256" key="3">
    <source>
        <dbReference type="ARBA" id="ARBA00023125"/>
    </source>
</evidence>
<dbReference type="InterPro" id="IPR006447">
    <property type="entry name" value="Myb_dom_plants"/>
</dbReference>
<dbReference type="NCBIfam" id="TIGR01557">
    <property type="entry name" value="myb_SHAQKYF"/>
    <property type="match status" value="1"/>
</dbReference>
<evidence type="ECO:0000256" key="4">
    <source>
        <dbReference type="ARBA" id="ARBA00023163"/>
    </source>
</evidence>
<dbReference type="PANTHER" id="PTHR31312:SF1">
    <property type="entry name" value="TRANSCRIPTION ACTIVATOR GLK1"/>
    <property type="match status" value="1"/>
</dbReference>
<comment type="caution">
    <text evidence="6">Lacks conserved residue(s) required for the propagation of feature annotation.</text>
</comment>
<feature type="region of interest" description="Disordered" evidence="7">
    <location>
        <begin position="494"/>
        <end position="523"/>
    </location>
</feature>
<keyword evidence="11" id="KW-1185">Reference proteome</keyword>
<comment type="subcellular location">
    <subcellularLocation>
        <location evidence="1">Nucleus</location>
    </subcellularLocation>
</comment>
<evidence type="ECO:0008006" key="12">
    <source>
        <dbReference type="Google" id="ProtNLM"/>
    </source>
</evidence>
<dbReference type="OrthoDB" id="60033at2759"/>
<comment type="caution">
    <text evidence="10">The sequence shown here is derived from an EMBL/GenBank/DDBJ whole genome shotgun (WGS) entry which is preliminary data.</text>
</comment>
<dbReference type="FunFam" id="1.10.10.60:FF:000007">
    <property type="entry name" value="Two-component response regulator"/>
    <property type="match status" value="1"/>
</dbReference>
<feature type="region of interest" description="Disordered" evidence="7">
    <location>
        <begin position="413"/>
        <end position="442"/>
    </location>
</feature>
<dbReference type="InterPro" id="IPR009057">
    <property type="entry name" value="Homeodomain-like_sf"/>
</dbReference>
<dbReference type="InterPro" id="IPR001789">
    <property type="entry name" value="Sig_transdc_resp-reg_receiver"/>
</dbReference>
<evidence type="ECO:0000256" key="1">
    <source>
        <dbReference type="ARBA" id="ARBA00004123"/>
    </source>
</evidence>
<evidence type="ECO:0000256" key="7">
    <source>
        <dbReference type="SAM" id="MobiDB-lite"/>
    </source>
</evidence>
<feature type="domain" description="HTH myb-type" evidence="9">
    <location>
        <begin position="438"/>
        <end position="497"/>
    </location>
</feature>
<keyword evidence="4" id="KW-0804">Transcription</keyword>
<sequence>MEMSAENQIPVPAAFLEKFPAWKNFPVGLHILALDEDENSLQHSRSLLEACFYTVTPFSDRRSASEALRRRSRDFHLTLVEANVGNAADVFNIIRDNSHIPTVLLSASKDVTLMMEGIAAGATEFLEKPLSEDKAKNLWQHVFRKSLAMGEVVAPEQQKDLKSFDIVKAVQDDCSAGKCFVKEEPLDESSPFEDLMSIGDSSGRTFFEDIHRGHVDDKEAGSLQDMEHGNHKETLKQFVGSSSLHCPQLEQTETRPISQPDNAVLQSQDFTIVTANLEDLNSSDCTSFVHAKDEDSRIFQSNSGDDEFQSLHDFECLDAALNKYEEMQSCTPLDLQDDIAFAGELVDELSSCLDMDSSILDELPSVDSLEINLSYLGDNDQCDEEALLLAEVAEAEAGMTSNSCDNYMPVTSCSEMSPSEGKSSPNQSGRASRSMHSSKKKMKVDWTPELHRRFVQAVEQLGVDKAIPSRILEIMGVENLTRHNIASHLQKYRSHKKHNQVRDAESVSWNQRKNMETGRQPLPPSVISKPVAPFFPIGLHVWGHPTPEQYWPKPWQSLDSSVWHQSHPVYLDTWGHPVGGGAFFQTSHCPAPVLKQRLPLAPIPGVINQAAPLQNLTEKNMHGIHMQKDKVDAAINEVLKDPFMPLPLGLKPPSLESVLGELQRQGIRTIPPTPS</sequence>
<proteinExistence type="predicted"/>
<dbReference type="OMA" id="NCGANLA"/>
<gene>
    <name evidence="10" type="ORF">KP509_16G061900</name>
</gene>
<evidence type="ECO:0000259" key="9">
    <source>
        <dbReference type="PROSITE" id="PS51294"/>
    </source>
</evidence>
<protein>
    <recommendedName>
        <fullName evidence="12">Two-component response regulator-like APRR2</fullName>
    </recommendedName>
</protein>
<dbReference type="GO" id="GO:0003677">
    <property type="term" value="F:DNA binding"/>
    <property type="evidence" value="ECO:0007669"/>
    <property type="project" value="UniProtKB-KW"/>
</dbReference>
<dbReference type="SUPFAM" id="SSF46689">
    <property type="entry name" value="Homeodomain-like"/>
    <property type="match status" value="1"/>
</dbReference>
<name>A0A8T2T1B1_CERRI</name>
<dbReference type="GO" id="GO:0000160">
    <property type="term" value="P:phosphorelay signal transduction system"/>
    <property type="evidence" value="ECO:0007669"/>
    <property type="project" value="InterPro"/>
</dbReference>
<dbReference type="GO" id="GO:0045893">
    <property type="term" value="P:positive regulation of DNA-templated transcription"/>
    <property type="evidence" value="ECO:0007669"/>
    <property type="project" value="InterPro"/>
</dbReference>
<dbReference type="GO" id="GO:0003700">
    <property type="term" value="F:DNA-binding transcription factor activity"/>
    <property type="evidence" value="ECO:0007669"/>
    <property type="project" value="InterPro"/>
</dbReference>
<dbReference type="EMBL" id="CM035421">
    <property type="protein sequence ID" value="KAH7388168.1"/>
    <property type="molecule type" value="Genomic_DNA"/>
</dbReference>
<dbReference type="PROSITE" id="PS51294">
    <property type="entry name" value="HTH_MYB"/>
    <property type="match status" value="1"/>
</dbReference>
<dbReference type="InterPro" id="IPR001005">
    <property type="entry name" value="SANT/Myb"/>
</dbReference>
<dbReference type="InterPro" id="IPR044825">
    <property type="entry name" value="GLK1/2-like"/>
</dbReference>